<gene>
    <name evidence="2" type="ORF">JMJ56_24675</name>
</gene>
<dbReference type="Gene3D" id="3.30.420.40">
    <property type="match status" value="1"/>
</dbReference>
<protein>
    <submittedName>
        <fullName evidence="2">ROK family protein</fullName>
    </submittedName>
</protein>
<evidence type="ECO:0000313" key="3">
    <source>
        <dbReference type="Proteomes" id="UP000660885"/>
    </source>
</evidence>
<evidence type="ECO:0000313" key="2">
    <source>
        <dbReference type="EMBL" id="MBL6081198.1"/>
    </source>
</evidence>
<dbReference type="Proteomes" id="UP000660885">
    <property type="component" value="Unassembled WGS sequence"/>
</dbReference>
<dbReference type="EMBL" id="JAETWB010000023">
    <property type="protein sequence ID" value="MBL6081198.1"/>
    <property type="molecule type" value="Genomic_DNA"/>
</dbReference>
<organism evidence="2 3">
    <name type="scientific">Belnapia arida</name>
    <dbReference type="NCBI Taxonomy" id="2804533"/>
    <lineage>
        <taxon>Bacteria</taxon>
        <taxon>Pseudomonadati</taxon>
        <taxon>Pseudomonadota</taxon>
        <taxon>Alphaproteobacteria</taxon>
        <taxon>Acetobacterales</taxon>
        <taxon>Roseomonadaceae</taxon>
        <taxon>Belnapia</taxon>
    </lineage>
</organism>
<feature type="compositionally biased region" description="Basic and acidic residues" evidence="1">
    <location>
        <begin position="1"/>
        <end position="12"/>
    </location>
</feature>
<name>A0ABS1U933_9PROT</name>
<accession>A0ABS1U933</accession>
<dbReference type="CDD" id="cd23763">
    <property type="entry name" value="ASKHA_ATPase_ROK"/>
    <property type="match status" value="1"/>
</dbReference>
<dbReference type="InterPro" id="IPR043129">
    <property type="entry name" value="ATPase_NBD"/>
</dbReference>
<keyword evidence="3" id="KW-1185">Reference proteome</keyword>
<evidence type="ECO:0000256" key="1">
    <source>
        <dbReference type="SAM" id="MobiDB-lite"/>
    </source>
</evidence>
<proteinExistence type="predicted"/>
<feature type="region of interest" description="Disordered" evidence="1">
    <location>
        <begin position="1"/>
        <end position="23"/>
    </location>
</feature>
<reference evidence="2 3" key="1">
    <citation type="submission" date="2021-01" db="EMBL/GenBank/DDBJ databases">
        <title>Belnapia mucosa sp. nov. and Belnapia arida sp. nov., isolated from the Tabernas Desert (Almeria, Spain).</title>
        <authorList>
            <person name="Molina-Menor E."/>
            <person name="Vidal-Verdu A."/>
            <person name="Calonge A."/>
            <person name="Satari L."/>
            <person name="Pereto J."/>
            <person name="Porcar M."/>
        </authorList>
    </citation>
    <scope>NUCLEOTIDE SEQUENCE [LARGE SCALE GENOMIC DNA]</scope>
    <source>
        <strain evidence="2 3">T18</strain>
    </source>
</reference>
<sequence>MSATGTKEDDAKPSIQTVVHGSANLPRVRVDTYNAELRDASGQSFLGDRASNRAFVEILEDWRERVRRGSDGGDPLGAHRPSDDISREELDRVVQMAEEDPEAAGLVQSAIEDFAQEMAGVVRRILRLPEWQGTKRIALGGGFLGSRVGHMAIGRVGVLLKASGEPVQLSPVSRRPDDAALCGAVQLAPPETLRQWDAILAVDIGGTNMRVGLVALEQEAAADLSRARVLATERWCHAQDKPGREQAIERLVAMLSRLVSKAKEEGLRLAPFIGVGCPGVIRADGTIERGGQNLPGGDWENSAFHLPSCLTAALPKIDNQKPAIVMHNDAVVQGLSEAPNMRTVERWGVLTIGTGLGNARFTNKPA</sequence>
<dbReference type="SUPFAM" id="SSF53067">
    <property type="entry name" value="Actin-like ATPase domain"/>
    <property type="match status" value="1"/>
</dbReference>
<comment type="caution">
    <text evidence="2">The sequence shown here is derived from an EMBL/GenBank/DDBJ whole genome shotgun (WGS) entry which is preliminary data.</text>
</comment>
<dbReference type="RefSeq" id="WP_202834422.1">
    <property type="nucleotide sequence ID" value="NZ_JAETWB010000023.1"/>
</dbReference>